<protein>
    <submittedName>
        <fullName evidence="1">Uncharacterized protein</fullName>
    </submittedName>
</protein>
<accession>A0A8C4SD58</accession>
<reference evidence="1" key="2">
    <citation type="submission" date="2025-08" db="UniProtKB">
        <authorList>
            <consortium name="Ensembl"/>
        </authorList>
    </citation>
    <scope>IDENTIFICATION</scope>
</reference>
<evidence type="ECO:0000313" key="2">
    <source>
        <dbReference type="Proteomes" id="UP000694620"/>
    </source>
</evidence>
<dbReference type="AlphaFoldDB" id="A0A8C4SD58"/>
<dbReference type="Ensembl" id="ENSECRT00000015201.1">
    <property type="protein sequence ID" value="ENSECRP00000014939.1"/>
    <property type="gene ID" value="ENSECRG00000009966.1"/>
</dbReference>
<evidence type="ECO:0000313" key="1">
    <source>
        <dbReference type="Ensembl" id="ENSECRP00000014939.1"/>
    </source>
</evidence>
<keyword evidence="2" id="KW-1185">Reference proteome</keyword>
<name>A0A8C4SD58_ERPCA</name>
<organism evidence="1 2">
    <name type="scientific">Erpetoichthys calabaricus</name>
    <name type="common">Rope fish</name>
    <name type="synonym">Calamoichthys calabaricus</name>
    <dbReference type="NCBI Taxonomy" id="27687"/>
    <lineage>
        <taxon>Eukaryota</taxon>
        <taxon>Metazoa</taxon>
        <taxon>Chordata</taxon>
        <taxon>Craniata</taxon>
        <taxon>Vertebrata</taxon>
        <taxon>Euteleostomi</taxon>
        <taxon>Actinopterygii</taxon>
        <taxon>Polypteriformes</taxon>
        <taxon>Polypteridae</taxon>
        <taxon>Erpetoichthys</taxon>
    </lineage>
</organism>
<reference evidence="1" key="1">
    <citation type="submission" date="2021-06" db="EMBL/GenBank/DDBJ databases">
        <authorList>
            <consortium name="Wellcome Sanger Institute Data Sharing"/>
        </authorList>
    </citation>
    <scope>NUCLEOTIDE SEQUENCE [LARGE SCALE GENOMIC DNA]</scope>
</reference>
<dbReference type="Proteomes" id="UP000694620">
    <property type="component" value="Chromosome 10"/>
</dbReference>
<sequence length="89" mass="10255">GIISKLLLKKSENSPVEGRQRISSYGNFSQSLFIHSKKKLSLLGRGWKTRICYSALRPPTSLRRRLMVFHLLWCSARGINVQLQDNRNV</sequence>
<proteinExistence type="predicted"/>
<reference evidence="1" key="3">
    <citation type="submission" date="2025-09" db="UniProtKB">
        <authorList>
            <consortium name="Ensembl"/>
        </authorList>
    </citation>
    <scope>IDENTIFICATION</scope>
</reference>